<evidence type="ECO:0000313" key="1">
    <source>
        <dbReference type="EnsemblMetazoa" id="GPPI021882-PA"/>
    </source>
</evidence>
<dbReference type="AlphaFoldDB" id="A0A1B0B841"/>
<organism evidence="1 2">
    <name type="scientific">Glossina palpalis gambiensis</name>
    <dbReference type="NCBI Taxonomy" id="67801"/>
    <lineage>
        <taxon>Eukaryota</taxon>
        <taxon>Metazoa</taxon>
        <taxon>Ecdysozoa</taxon>
        <taxon>Arthropoda</taxon>
        <taxon>Hexapoda</taxon>
        <taxon>Insecta</taxon>
        <taxon>Pterygota</taxon>
        <taxon>Neoptera</taxon>
        <taxon>Endopterygota</taxon>
        <taxon>Diptera</taxon>
        <taxon>Brachycera</taxon>
        <taxon>Muscomorpha</taxon>
        <taxon>Hippoboscoidea</taxon>
        <taxon>Glossinidae</taxon>
        <taxon>Glossina</taxon>
    </lineage>
</organism>
<dbReference type="Proteomes" id="UP000092460">
    <property type="component" value="Unassembled WGS sequence"/>
</dbReference>
<evidence type="ECO:0000313" key="2">
    <source>
        <dbReference type="Proteomes" id="UP000092460"/>
    </source>
</evidence>
<keyword evidence="2" id="KW-1185">Reference proteome</keyword>
<protein>
    <submittedName>
        <fullName evidence="1">Uncharacterized protein</fullName>
    </submittedName>
</protein>
<name>A0A1B0B841_9MUSC</name>
<sequence length="85" mass="9584">MPREEKAFDMVSSSKGYNQAAEIIIAQTIRDDDKLLRNGKATEIPDFLGFDDTSKPRDFTVIDELLEATINMTRNDSDSEIEGEL</sequence>
<dbReference type="EMBL" id="JXJN01009830">
    <property type="status" value="NOT_ANNOTATED_CDS"/>
    <property type="molecule type" value="Genomic_DNA"/>
</dbReference>
<proteinExistence type="predicted"/>
<dbReference type="VEuPathDB" id="VectorBase:GPPI021882"/>
<reference evidence="2" key="1">
    <citation type="submission" date="2015-01" db="EMBL/GenBank/DDBJ databases">
        <authorList>
            <person name="Aksoy S."/>
            <person name="Warren W."/>
            <person name="Wilson R.K."/>
        </authorList>
    </citation>
    <scope>NUCLEOTIDE SEQUENCE [LARGE SCALE GENOMIC DNA]</scope>
    <source>
        <strain evidence="2">IAEA</strain>
    </source>
</reference>
<dbReference type="EMBL" id="JXJN01009831">
    <property type="status" value="NOT_ANNOTATED_CDS"/>
    <property type="molecule type" value="Genomic_DNA"/>
</dbReference>
<dbReference type="EnsemblMetazoa" id="GPPI021882-RA">
    <property type="protein sequence ID" value="GPPI021882-PA"/>
    <property type="gene ID" value="GPPI021882"/>
</dbReference>
<reference evidence="1" key="2">
    <citation type="submission" date="2020-05" db="UniProtKB">
        <authorList>
            <consortium name="EnsemblMetazoa"/>
        </authorList>
    </citation>
    <scope>IDENTIFICATION</scope>
    <source>
        <strain evidence="1">IAEA</strain>
    </source>
</reference>
<accession>A0A1B0B841</accession>